<dbReference type="SMART" id="SM00355">
    <property type="entry name" value="ZnF_C2H2"/>
    <property type="match status" value="3"/>
</dbReference>
<dbReference type="Gene3D" id="1.10.1410.40">
    <property type="match status" value="1"/>
</dbReference>
<dbReference type="Gene3D" id="3.30.160.60">
    <property type="entry name" value="Classic Zinc Finger"/>
    <property type="match status" value="2"/>
</dbReference>
<feature type="region of interest" description="Disordered" evidence="1">
    <location>
        <begin position="582"/>
        <end position="614"/>
    </location>
</feature>
<feature type="domain" description="DZF" evidence="2">
    <location>
        <begin position="530"/>
        <end position="910"/>
    </location>
</feature>
<proteinExistence type="predicted"/>
<dbReference type="SUPFAM" id="SSF57667">
    <property type="entry name" value="beta-beta-alpha zinc fingers"/>
    <property type="match status" value="3"/>
</dbReference>
<feature type="compositionally biased region" description="Low complexity" evidence="1">
    <location>
        <begin position="319"/>
        <end position="345"/>
    </location>
</feature>
<evidence type="ECO:0000259" key="2">
    <source>
        <dbReference type="PROSITE" id="PS51703"/>
    </source>
</evidence>
<evidence type="ECO:0000313" key="4">
    <source>
        <dbReference type="RefSeq" id="XP_065672363.1"/>
    </source>
</evidence>
<dbReference type="PROSITE" id="PS51703">
    <property type="entry name" value="DZF"/>
    <property type="match status" value="1"/>
</dbReference>
<feature type="region of interest" description="Disordered" evidence="1">
    <location>
        <begin position="887"/>
        <end position="910"/>
    </location>
</feature>
<dbReference type="InterPro" id="IPR049401">
    <property type="entry name" value="DZF_dom_N"/>
</dbReference>
<feature type="compositionally biased region" description="Basic and acidic residues" evidence="1">
    <location>
        <begin position="893"/>
        <end position="910"/>
    </location>
</feature>
<reference evidence="4" key="1">
    <citation type="submission" date="2025-08" db="UniProtKB">
        <authorList>
            <consortium name="RefSeq"/>
        </authorList>
    </citation>
    <scope>IDENTIFICATION</scope>
</reference>
<organism evidence="3 4">
    <name type="scientific">Hydra vulgaris</name>
    <name type="common">Hydra</name>
    <name type="synonym">Hydra attenuata</name>
    <dbReference type="NCBI Taxonomy" id="6087"/>
    <lineage>
        <taxon>Eukaryota</taxon>
        <taxon>Metazoa</taxon>
        <taxon>Cnidaria</taxon>
        <taxon>Hydrozoa</taxon>
        <taxon>Hydroidolina</taxon>
        <taxon>Anthoathecata</taxon>
        <taxon>Aplanulata</taxon>
        <taxon>Hydridae</taxon>
        <taxon>Hydra</taxon>
    </lineage>
</organism>
<dbReference type="PANTHER" id="PTHR45762">
    <property type="entry name" value="ZINC FINGER RNA-BINDING PROTEIN"/>
    <property type="match status" value="1"/>
</dbReference>
<dbReference type="PROSITE" id="PS00028">
    <property type="entry name" value="ZINC_FINGER_C2H2_1"/>
    <property type="match status" value="2"/>
</dbReference>
<keyword evidence="3" id="KW-1185">Reference proteome</keyword>
<dbReference type="Pfam" id="PF20965">
    <property type="entry name" value="DZF_C"/>
    <property type="match status" value="1"/>
</dbReference>
<feature type="compositionally biased region" description="Basic and acidic residues" evidence="1">
    <location>
        <begin position="588"/>
        <end position="602"/>
    </location>
</feature>
<dbReference type="InterPro" id="IPR006561">
    <property type="entry name" value="DZF_dom"/>
</dbReference>
<dbReference type="InterPro" id="IPR003604">
    <property type="entry name" value="Matrin/U1-like-C_Znf_C2H2"/>
</dbReference>
<dbReference type="Gene3D" id="3.30.460.10">
    <property type="entry name" value="Beta Polymerase, domain 2"/>
    <property type="match status" value="1"/>
</dbReference>
<dbReference type="Pfam" id="PF07528">
    <property type="entry name" value="DZF_N"/>
    <property type="match status" value="1"/>
</dbReference>
<feature type="compositionally biased region" description="Polar residues" evidence="1">
    <location>
        <begin position="206"/>
        <end position="219"/>
    </location>
</feature>
<dbReference type="InterPro" id="IPR036236">
    <property type="entry name" value="Znf_C2H2_sf"/>
</dbReference>
<dbReference type="Proteomes" id="UP001652625">
    <property type="component" value="Chromosome 13"/>
</dbReference>
<feature type="compositionally biased region" description="Acidic residues" evidence="1">
    <location>
        <begin position="363"/>
        <end position="373"/>
    </location>
</feature>
<evidence type="ECO:0000313" key="3">
    <source>
        <dbReference type="Proteomes" id="UP001652625"/>
    </source>
</evidence>
<sequence>MAGYGYGYANFTSQPQQYNGGSFPSQNAATYGYAAQPSRVVQQSNYQAPSSAYGPAYSAGGQATVQVATTGGYGYFQRASEQNPTYAETQKTPTQQVFAYGTAKPATQYTGNTMAYQKPPSYSSQINSTFAGYTAQPRPSSNPPTYNSSGVSYNKPKPASTAPVNKPVTHQNAYEKVVYNAATSFLTQQAQTARPAWQKNEKPTFKLNQKGSWPSRNSNPPKPQQLHYCEVCKISCAGQLTYKEHLEGQKHKKKANSAATNVATMAPGTYKCDLCEVICTGRDAFAAHIKGTNHTKTMKLHQKLGKPIPDVKVPEPKKPTTTVTTGVSTGTNSSVKSSVPKVSFVGGTKLNSTGGEEKIETSESQDNDSEIPPEGEPVGEAYIEDVKSDLGKVIGFKCTLCDCRFNDVVAKTAHTKGRRHRLSYKKKVDPTLKVDVKGNVRGSNSRWGRNSDERPRATGSQEMVWKQRQQEQIRWEQQLRHREDELRRWEHDEYMRRANEDRYWTRPDRNRMQELEFYEWDNRERHAEPRPLFGHSNSSQSPDDQLVMVRHNEIYPSEAELKQVQTIVATVEKALKKISDAVGEEDQKESAAKPVAEVKQEVTETTGTDPKPLMKSESTQFRQLKGVMRVGALAKGLLLRNQLNVELVVLCLNKPTVTLLKRVGRMIPDKLKEVSPDEKYNMVISVADCAVIVTSTTEPIASVKIVLTSPMVREEEEEVKKEVPSTVIAEKKESVPEDPKDVLDREKCLQALAALRHAKWFQARANQLASCVVVIRILKDVCSRVPAFKPLSSWAVELLCEKAISSYFQPVGPGEALRRVLEVIACGIFLPGGPGLLDPCEKAKVDAIQNMEPQEREDITAAAQHALRLVAFCQLYKVLGVEPLKSKRGTKRTAPEPENHVIENKTPKKE</sequence>
<dbReference type="SMART" id="SM00572">
    <property type="entry name" value="DZF"/>
    <property type="match status" value="1"/>
</dbReference>
<evidence type="ECO:0000256" key="1">
    <source>
        <dbReference type="SAM" id="MobiDB-lite"/>
    </source>
</evidence>
<feature type="region of interest" description="Disordered" evidence="1">
    <location>
        <begin position="192"/>
        <end position="220"/>
    </location>
</feature>
<dbReference type="InterPro" id="IPR013087">
    <property type="entry name" value="Znf_C2H2_type"/>
</dbReference>
<dbReference type="InterPro" id="IPR049402">
    <property type="entry name" value="DZF_dom_C"/>
</dbReference>
<protein>
    <submittedName>
        <fullName evidence="4">Zinc finger RNA-binding protein isoform X2</fullName>
    </submittedName>
</protein>
<dbReference type="GeneID" id="100208367"/>
<feature type="compositionally biased region" description="Polar residues" evidence="1">
    <location>
        <begin position="132"/>
        <end position="152"/>
    </location>
</feature>
<accession>A0ABM4DD77</accession>
<feature type="region of interest" description="Disordered" evidence="1">
    <location>
        <begin position="132"/>
        <end position="166"/>
    </location>
</feature>
<name>A0ABM4DD77_HYDVU</name>
<dbReference type="RefSeq" id="XP_065672363.1">
    <property type="nucleotide sequence ID" value="XM_065816291.1"/>
</dbReference>
<feature type="region of interest" description="Disordered" evidence="1">
    <location>
        <begin position="441"/>
        <end position="461"/>
    </location>
</feature>
<dbReference type="SMART" id="SM00451">
    <property type="entry name" value="ZnF_U1"/>
    <property type="match status" value="3"/>
</dbReference>
<dbReference type="InterPro" id="IPR043519">
    <property type="entry name" value="NT_sf"/>
</dbReference>
<feature type="region of interest" description="Disordered" evidence="1">
    <location>
        <begin position="307"/>
        <end position="377"/>
    </location>
</feature>
<dbReference type="PANTHER" id="PTHR45762:SF3">
    <property type="entry name" value="ZINC-FINGER PROTEIN AT 72D, ISOFORM B"/>
    <property type="match status" value="1"/>
</dbReference>
<gene>
    <name evidence="4" type="primary">LOC100208367</name>
</gene>
<dbReference type="Pfam" id="PF12874">
    <property type="entry name" value="zf-met"/>
    <property type="match status" value="3"/>
</dbReference>